<keyword evidence="1" id="KW-0472">Membrane</keyword>
<dbReference type="Proteomes" id="UP000316181">
    <property type="component" value="Unassembled WGS sequence"/>
</dbReference>
<proteinExistence type="predicted"/>
<gene>
    <name evidence="2" type="ORF">FB389_0819</name>
</gene>
<sequence>MVAVLVRLKLSLLANAFRRSVWQVVGLVLALVYGLSLVTAQLASIPVLARQDAEFIESSWVIAGSLAVAGWALVPIFSMGADMTLDPRRFAPFGVSAGRMLPGLGIATLVGVPGAVTLVVAVANAFVWKQLWYVAAPCALAGVALCVVASRVTTIWVGRLLGSRAARWAIGAAVAVPVIVAAAVSAHGPVRFDATVAPRVGDVLGWTPIGAPWAVTVSIARGEWGVAIARSGITVTAFALLVWAWWDGLRRAMENPAQSRTALRSGRLSGVWRTRSALGAVAARCLTYWLRDARYAAGLAMAPIVPIMFVLATGGRGLAMLALGPALVFLVMWSISADVGYDGSAFWMQIGLPGFVDRAGRVIAASALAIPLGVASVVGSLWSTGRWDLAAPAIAVTVGTLGASAGLASVLSAVFVYPVPAAGENPFSAPSGTSAVNLLTQLAGWAALMVVCVPFAIPAIVAIWHGGVALGWVSLALAVAVGGGACWAGLRWGGRLIDRNGPELLAKVIAVR</sequence>
<feature type="transmembrane region" description="Helical" evidence="1">
    <location>
        <begin position="293"/>
        <end position="312"/>
    </location>
</feature>
<reference evidence="2 3" key="1">
    <citation type="submission" date="2019-06" db="EMBL/GenBank/DDBJ databases">
        <title>Sequencing the genomes of 1000 actinobacteria strains.</title>
        <authorList>
            <person name="Klenk H.-P."/>
        </authorList>
    </citation>
    <scope>NUCLEOTIDE SEQUENCE [LARGE SCALE GENOMIC DNA]</scope>
    <source>
        <strain evidence="2 3">DSM 10596</strain>
    </source>
</reference>
<organism evidence="2 3">
    <name type="scientific">Rarobacter incanus</name>
    <dbReference type="NCBI Taxonomy" id="153494"/>
    <lineage>
        <taxon>Bacteria</taxon>
        <taxon>Bacillati</taxon>
        <taxon>Actinomycetota</taxon>
        <taxon>Actinomycetes</taxon>
        <taxon>Micrococcales</taxon>
        <taxon>Rarobacteraceae</taxon>
        <taxon>Rarobacter</taxon>
    </lineage>
</organism>
<feature type="transmembrane region" description="Helical" evidence="1">
    <location>
        <begin position="21"/>
        <end position="40"/>
    </location>
</feature>
<feature type="transmembrane region" description="Helical" evidence="1">
    <location>
        <begin position="389"/>
        <end position="417"/>
    </location>
</feature>
<feature type="transmembrane region" description="Helical" evidence="1">
    <location>
        <begin position="438"/>
        <end position="464"/>
    </location>
</feature>
<feature type="transmembrane region" description="Helical" evidence="1">
    <location>
        <begin position="60"/>
        <end position="80"/>
    </location>
</feature>
<protein>
    <submittedName>
        <fullName evidence="2">ABC-2 type transport system permease protein</fullName>
    </submittedName>
</protein>
<evidence type="ECO:0000256" key="1">
    <source>
        <dbReference type="SAM" id="Phobius"/>
    </source>
</evidence>
<keyword evidence="1" id="KW-0812">Transmembrane</keyword>
<name>A0A542SNG2_9MICO</name>
<feature type="transmembrane region" description="Helical" evidence="1">
    <location>
        <begin position="227"/>
        <end position="246"/>
    </location>
</feature>
<dbReference type="AlphaFoldDB" id="A0A542SNG2"/>
<accession>A0A542SNG2</accession>
<feature type="transmembrane region" description="Helical" evidence="1">
    <location>
        <begin position="101"/>
        <end position="126"/>
    </location>
</feature>
<dbReference type="RefSeq" id="WP_142111479.1">
    <property type="nucleotide sequence ID" value="NZ_BAAATB010000002.1"/>
</dbReference>
<feature type="transmembrane region" description="Helical" evidence="1">
    <location>
        <begin position="132"/>
        <end position="153"/>
    </location>
</feature>
<dbReference type="OrthoDB" id="3261041at2"/>
<feature type="transmembrane region" description="Helical" evidence="1">
    <location>
        <begin position="165"/>
        <end position="186"/>
    </location>
</feature>
<keyword evidence="3" id="KW-1185">Reference proteome</keyword>
<feature type="transmembrane region" description="Helical" evidence="1">
    <location>
        <begin position="318"/>
        <end position="341"/>
    </location>
</feature>
<feature type="transmembrane region" description="Helical" evidence="1">
    <location>
        <begin position="470"/>
        <end position="490"/>
    </location>
</feature>
<keyword evidence="1" id="KW-1133">Transmembrane helix</keyword>
<evidence type="ECO:0000313" key="3">
    <source>
        <dbReference type="Proteomes" id="UP000316181"/>
    </source>
</evidence>
<evidence type="ECO:0000313" key="2">
    <source>
        <dbReference type="EMBL" id="TQK76160.1"/>
    </source>
</evidence>
<comment type="caution">
    <text evidence="2">The sequence shown here is derived from an EMBL/GenBank/DDBJ whole genome shotgun (WGS) entry which is preliminary data.</text>
</comment>
<feature type="transmembrane region" description="Helical" evidence="1">
    <location>
        <begin position="362"/>
        <end position="383"/>
    </location>
</feature>
<dbReference type="EMBL" id="VFNV01000001">
    <property type="protein sequence ID" value="TQK76160.1"/>
    <property type="molecule type" value="Genomic_DNA"/>
</dbReference>